<evidence type="ECO:0000256" key="4">
    <source>
        <dbReference type="SAM" id="MobiDB-lite"/>
    </source>
</evidence>
<dbReference type="eggNOG" id="KOG2111">
    <property type="taxonomic scope" value="Eukaryota"/>
</dbReference>
<dbReference type="SUPFAM" id="SSF50978">
    <property type="entry name" value="WD40 repeat-like"/>
    <property type="match status" value="1"/>
</dbReference>
<sequence length="392" mass="42204">MAASSATAIGSGNSPLGVFFNQDKTAFSVALPTGYRIYNTEPLYEIGRHTFEQRGGLSMVMMLFRTSTMALVGGGDEPQFAPVKVVIWDEMDPRLSLIELGFKSLVTGVRLSRAFVVVALKKYTEVYSLTPAPQVLFKFQTADNDDGVTALSPSSASSLLAVPDKTPGWVRIVDLSADSSSANLFKAHEHPIAIMEFNADATILATASTEGTMIRTWDTRTGRKLREVRRGKTKERICSIAFNYNSDFMAVSSLKGTIHIFSMFSDASGAAAGSSGAAASSGSGAAPPPTSSSLPPADGSPGSNSRSFFSPITSFLPKTLVPAYFSYEWSFAQYRMGSPGPTRLAFGREANILYVIGLDGSFSKLRFDPDASHAEVERDSYYNYLELEPATL</sequence>
<dbReference type="PANTHER" id="PTHR11227">
    <property type="entry name" value="WD-REPEAT PROTEIN INTERACTING WITH PHOSPHOINOSIDES WIPI -RELATED"/>
    <property type="match status" value="1"/>
</dbReference>
<dbReference type="Proteomes" id="UP000054408">
    <property type="component" value="Unassembled WGS sequence"/>
</dbReference>
<proteinExistence type="inferred from homology"/>
<dbReference type="OMA" id="YAVCENG"/>
<dbReference type="OrthoDB" id="1667587at2759"/>
<dbReference type="STRING" id="461836.A0A0L0DRQ1"/>
<evidence type="ECO:0000313" key="5">
    <source>
        <dbReference type="EMBL" id="KNC54098.1"/>
    </source>
</evidence>
<dbReference type="Gene3D" id="2.130.10.10">
    <property type="entry name" value="YVTN repeat-like/Quinoprotein amine dehydrogenase"/>
    <property type="match status" value="1"/>
</dbReference>
<keyword evidence="2" id="KW-0677">Repeat</keyword>
<dbReference type="AlphaFoldDB" id="A0A0L0DRQ1"/>
<gene>
    <name evidence="5" type="ORF">AMSG_09870</name>
</gene>
<dbReference type="Pfam" id="PF21032">
    <property type="entry name" value="PROPPIN"/>
    <property type="match status" value="1"/>
</dbReference>
<dbReference type="InterPro" id="IPR015943">
    <property type="entry name" value="WD40/YVTN_repeat-like_dom_sf"/>
</dbReference>
<dbReference type="InterPro" id="IPR048720">
    <property type="entry name" value="PROPPIN"/>
</dbReference>
<dbReference type="EMBL" id="GL349486">
    <property type="protein sequence ID" value="KNC54098.1"/>
    <property type="molecule type" value="Genomic_DNA"/>
</dbReference>
<evidence type="ECO:0000256" key="1">
    <source>
        <dbReference type="ARBA" id="ARBA00022574"/>
    </source>
</evidence>
<keyword evidence="1" id="KW-0853">WD repeat</keyword>
<feature type="region of interest" description="Disordered" evidence="4">
    <location>
        <begin position="276"/>
        <end position="305"/>
    </location>
</feature>
<name>A0A0L0DRQ1_THETB</name>
<comment type="similarity">
    <text evidence="3">Belongs to the WD repeat PROPPIN family.</text>
</comment>
<keyword evidence="6" id="KW-1185">Reference proteome</keyword>
<dbReference type="InterPro" id="IPR036322">
    <property type="entry name" value="WD40_repeat_dom_sf"/>
</dbReference>
<evidence type="ECO:0000313" key="6">
    <source>
        <dbReference type="Proteomes" id="UP000054408"/>
    </source>
</evidence>
<reference evidence="5 6" key="1">
    <citation type="submission" date="2010-05" db="EMBL/GenBank/DDBJ databases">
        <title>The Genome Sequence of Thecamonas trahens ATCC 50062.</title>
        <authorList>
            <consortium name="The Broad Institute Genome Sequencing Platform"/>
            <person name="Russ C."/>
            <person name="Cuomo C."/>
            <person name="Shea T."/>
            <person name="Young S.K."/>
            <person name="Zeng Q."/>
            <person name="Koehrsen M."/>
            <person name="Haas B."/>
            <person name="Borodovsky M."/>
            <person name="Guigo R."/>
            <person name="Alvarado L."/>
            <person name="Berlin A."/>
            <person name="Bochicchio J."/>
            <person name="Borenstein D."/>
            <person name="Chapman S."/>
            <person name="Chen Z."/>
            <person name="Freedman E."/>
            <person name="Gellesch M."/>
            <person name="Goldberg J."/>
            <person name="Griggs A."/>
            <person name="Gujja S."/>
            <person name="Heilman E."/>
            <person name="Heiman D."/>
            <person name="Hepburn T."/>
            <person name="Howarth C."/>
            <person name="Jen D."/>
            <person name="Larson L."/>
            <person name="Mehta T."/>
            <person name="Park D."/>
            <person name="Pearson M."/>
            <person name="Roberts A."/>
            <person name="Saif S."/>
            <person name="Shenoy N."/>
            <person name="Sisk P."/>
            <person name="Stolte C."/>
            <person name="Sykes S."/>
            <person name="Thomson T."/>
            <person name="Walk T."/>
            <person name="White J."/>
            <person name="Yandava C."/>
            <person name="Burger G."/>
            <person name="Gray M.W."/>
            <person name="Holland P.W.H."/>
            <person name="King N."/>
            <person name="Lang F.B.F."/>
            <person name="Roger A.J."/>
            <person name="Ruiz-Trillo I."/>
            <person name="Lander E."/>
            <person name="Nusbaum C."/>
        </authorList>
    </citation>
    <scope>NUCLEOTIDE SEQUENCE [LARGE SCALE GENOMIC DNA]</scope>
    <source>
        <strain evidence="5 6">ATCC 50062</strain>
    </source>
</reference>
<dbReference type="InterPro" id="IPR001680">
    <property type="entry name" value="WD40_rpt"/>
</dbReference>
<protein>
    <submittedName>
        <fullName evidence="5">WD repeat domain phosphoinositide-interacting protein 3</fullName>
    </submittedName>
</protein>
<accession>A0A0L0DRQ1</accession>
<dbReference type="RefSeq" id="XP_013753922.1">
    <property type="nucleotide sequence ID" value="XM_013898468.1"/>
</dbReference>
<evidence type="ECO:0000256" key="3">
    <source>
        <dbReference type="ARBA" id="ARBA00025740"/>
    </source>
</evidence>
<dbReference type="SMART" id="SM00320">
    <property type="entry name" value="WD40"/>
    <property type="match status" value="2"/>
</dbReference>
<evidence type="ECO:0000256" key="2">
    <source>
        <dbReference type="ARBA" id="ARBA00022737"/>
    </source>
</evidence>
<dbReference type="GeneID" id="25568233"/>
<dbReference type="GO" id="GO:0005737">
    <property type="term" value="C:cytoplasm"/>
    <property type="evidence" value="ECO:0007669"/>
    <property type="project" value="UniProtKB-ARBA"/>
</dbReference>
<organism evidence="5 6">
    <name type="scientific">Thecamonas trahens ATCC 50062</name>
    <dbReference type="NCBI Taxonomy" id="461836"/>
    <lineage>
        <taxon>Eukaryota</taxon>
        <taxon>Apusozoa</taxon>
        <taxon>Apusomonadida</taxon>
        <taxon>Apusomonadidae</taxon>
        <taxon>Thecamonas</taxon>
    </lineage>
</organism>
<feature type="compositionally biased region" description="Low complexity" evidence="4">
    <location>
        <begin position="276"/>
        <end position="297"/>
    </location>
</feature>